<protein>
    <submittedName>
        <fullName evidence="2">DOPA 4,5-dioxygenase family protein</fullName>
    </submittedName>
</protein>
<feature type="region of interest" description="Disordered" evidence="1">
    <location>
        <begin position="131"/>
        <end position="150"/>
    </location>
</feature>
<dbReference type="EMBL" id="JAGRYU010000025">
    <property type="protein sequence ID" value="MBU4683127.1"/>
    <property type="molecule type" value="Genomic_DNA"/>
</dbReference>
<dbReference type="PANTHER" id="PTHR36423">
    <property type="entry name" value="AFR070WP"/>
    <property type="match status" value="1"/>
</dbReference>
<evidence type="ECO:0000313" key="3">
    <source>
        <dbReference type="Proteomes" id="UP000686327"/>
    </source>
</evidence>
<keyword evidence="3" id="KW-1185">Reference proteome</keyword>
<reference evidence="3" key="2">
    <citation type="submission" date="2023-07" db="EMBL/GenBank/DDBJ databases">
        <title>Cedecea davisae an AmpC producer and its therapeutic implications.</title>
        <authorList>
            <person name="Notter J."/>
        </authorList>
    </citation>
    <scope>NUCLEOTIDE SEQUENCE [LARGE SCALE GENOMIC DNA]</scope>
    <source>
        <strain evidence="3">1</strain>
    </source>
</reference>
<comment type="caution">
    <text evidence="2">The sequence shown here is derived from an EMBL/GenBank/DDBJ whole genome shotgun (WGS) entry which is preliminary data.</text>
</comment>
<reference evidence="2 3" key="1">
    <citation type="submission" date="2021-04" db="EMBL/GenBank/DDBJ databases">
        <authorList>
            <person name="Seiffert S.N."/>
        </authorList>
    </citation>
    <scope>NUCLEOTIDE SEQUENCE [LARGE SCALE GENOMIC DNA]</scope>
    <source>
        <strain evidence="2 3">1</strain>
    </source>
</reference>
<dbReference type="PANTHER" id="PTHR36423:SF2">
    <property type="entry name" value="AFR070WP"/>
    <property type="match status" value="1"/>
</dbReference>
<accession>A0ABS6DJ95</accession>
<organism evidence="2 3">
    <name type="scientific">Cedecea davisae</name>
    <dbReference type="NCBI Taxonomy" id="158484"/>
    <lineage>
        <taxon>Bacteria</taxon>
        <taxon>Pseudomonadati</taxon>
        <taxon>Pseudomonadota</taxon>
        <taxon>Gammaproteobacteria</taxon>
        <taxon>Enterobacterales</taxon>
        <taxon>Enterobacteriaceae</taxon>
        <taxon>Cedecea</taxon>
    </lineage>
</organism>
<dbReference type="InterPro" id="IPR014980">
    <property type="entry name" value="DOPA_dioxygen"/>
</dbReference>
<proteinExistence type="predicted"/>
<evidence type="ECO:0000313" key="2">
    <source>
        <dbReference type="EMBL" id="MBU4683127.1"/>
    </source>
</evidence>
<dbReference type="Pfam" id="PF08883">
    <property type="entry name" value="DOPA_dioxygen"/>
    <property type="match status" value="1"/>
</dbReference>
<dbReference type="Proteomes" id="UP000686327">
    <property type="component" value="Unassembled WGS sequence"/>
</dbReference>
<name>A0ABS6DJ95_9ENTR</name>
<evidence type="ECO:0000256" key="1">
    <source>
        <dbReference type="SAM" id="MobiDB-lite"/>
    </source>
</evidence>
<sequence length="150" mass="17238">MSDMFKPTPHKSVEKATPQTLETIQSYHAHIYFDGPLQRLAAETLREEIALRFSVLLGRWHDVLVGPHAMPMYQVAFMPDEFERFVPWLMLNRRGLTVLLHPNSGQPRADHTEHAVWMGQKLDIINLQRLPEREEPEPPLTPNTSPSVAP</sequence>
<gene>
    <name evidence="2" type="ORF">KC222_14025</name>
</gene>